<sequence>MSFSGVPVETVAAASITCVSHQLQLAQMYVKVTKHEFVVAETRQALSSQPVMSEAYQNDIVPCLSQWLELDRDLQRQYLTQLVPEETGSQSSDDKGKVGLEHELRCNDQCDAEFGMATEQSEEALLFRWREEEI</sequence>
<dbReference type="AlphaFoldDB" id="A0A428PBZ3"/>
<evidence type="ECO:0000313" key="1">
    <source>
        <dbReference type="EMBL" id="RSL50519.1"/>
    </source>
</evidence>
<accession>A0A428PBZ3</accession>
<name>A0A428PBZ3_9HYPO</name>
<organism evidence="1 2">
    <name type="scientific">Fusarium duplospermum</name>
    <dbReference type="NCBI Taxonomy" id="1325734"/>
    <lineage>
        <taxon>Eukaryota</taxon>
        <taxon>Fungi</taxon>
        <taxon>Dikarya</taxon>
        <taxon>Ascomycota</taxon>
        <taxon>Pezizomycotina</taxon>
        <taxon>Sordariomycetes</taxon>
        <taxon>Hypocreomycetidae</taxon>
        <taxon>Hypocreales</taxon>
        <taxon>Nectriaceae</taxon>
        <taxon>Fusarium</taxon>
        <taxon>Fusarium solani species complex</taxon>
    </lineage>
</organism>
<dbReference type="EMBL" id="NKCI01000162">
    <property type="protein sequence ID" value="RSL50519.1"/>
    <property type="molecule type" value="Genomic_DNA"/>
</dbReference>
<reference evidence="1 2" key="1">
    <citation type="submission" date="2017-06" db="EMBL/GenBank/DDBJ databases">
        <title>Comparative genomic analysis of Ambrosia Fusariam Clade fungi.</title>
        <authorList>
            <person name="Stajich J.E."/>
            <person name="Carrillo J."/>
            <person name="Kijimoto T."/>
            <person name="Eskalen A."/>
            <person name="O'Donnell K."/>
            <person name="Kasson M."/>
        </authorList>
    </citation>
    <scope>NUCLEOTIDE SEQUENCE [LARGE SCALE GENOMIC DNA]</scope>
    <source>
        <strain evidence="1 2">NRRL62584</strain>
    </source>
</reference>
<protein>
    <submittedName>
        <fullName evidence="1">Uncharacterized protein</fullName>
    </submittedName>
</protein>
<evidence type="ECO:0000313" key="2">
    <source>
        <dbReference type="Proteomes" id="UP000288168"/>
    </source>
</evidence>
<proteinExistence type="predicted"/>
<keyword evidence="2" id="KW-1185">Reference proteome</keyword>
<gene>
    <name evidence="1" type="ORF">CEP54_011888</name>
</gene>
<dbReference type="Proteomes" id="UP000288168">
    <property type="component" value="Unassembled WGS sequence"/>
</dbReference>
<comment type="caution">
    <text evidence="1">The sequence shown here is derived from an EMBL/GenBank/DDBJ whole genome shotgun (WGS) entry which is preliminary data.</text>
</comment>